<dbReference type="AlphaFoldDB" id="A0A1D8NAX7"/>
<name>A0A1D8NAX7_YARLL</name>
<dbReference type="EMBL" id="CP017555">
    <property type="protein sequence ID" value="AOW02786.1"/>
    <property type="molecule type" value="Genomic_DNA"/>
</dbReference>
<protein>
    <submittedName>
        <fullName evidence="1">Uncharacterized protein</fullName>
    </submittedName>
</protein>
<evidence type="ECO:0000313" key="2">
    <source>
        <dbReference type="Proteomes" id="UP000182444"/>
    </source>
</evidence>
<organism evidence="1 2">
    <name type="scientific">Yarrowia lipolytica</name>
    <name type="common">Candida lipolytica</name>
    <dbReference type="NCBI Taxonomy" id="4952"/>
    <lineage>
        <taxon>Eukaryota</taxon>
        <taxon>Fungi</taxon>
        <taxon>Dikarya</taxon>
        <taxon>Ascomycota</taxon>
        <taxon>Saccharomycotina</taxon>
        <taxon>Dipodascomycetes</taxon>
        <taxon>Dipodascales</taxon>
        <taxon>Dipodascales incertae sedis</taxon>
        <taxon>Yarrowia</taxon>
    </lineage>
</organism>
<sequence length="122" mass="13441">MSPFATNFQPRSMHAQPGTWPSLLLFQPQRDDLHFLIILEIDRRSTSQQRTDSGAQSTGKTDRRFTLAILAALATAVVAQNDGGLADLKAQYPQYFQGVTGLHIPAQYQGEVQAAENRAGQK</sequence>
<dbReference type="VEuPathDB" id="FungiDB:YALI1_C18209g"/>
<evidence type="ECO:0000313" key="1">
    <source>
        <dbReference type="EMBL" id="AOW02786.1"/>
    </source>
</evidence>
<accession>A0A1D8NAX7</accession>
<reference evidence="1 2" key="1">
    <citation type="journal article" date="2016" name="PLoS ONE">
        <title>Sequence Assembly of Yarrowia lipolytica Strain W29/CLIB89 Shows Transposable Element Diversity.</title>
        <authorList>
            <person name="Magnan C."/>
            <person name="Yu J."/>
            <person name="Chang I."/>
            <person name="Jahn E."/>
            <person name="Kanomata Y."/>
            <person name="Wu J."/>
            <person name="Zeller M."/>
            <person name="Oakes M."/>
            <person name="Baldi P."/>
            <person name="Sandmeyer S."/>
        </authorList>
    </citation>
    <scope>NUCLEOTIDE SEQUENCE [LARGE SCALE GENOMIC DNA]</scope>
    <source>
        <strain evidence="2">CLIB89(W29)</strain>
    </source>
</reference>
<gene>
    <name evidence="1" type="ORF">YALI1_C18209g</name>
</gene>
<dbReference type="Proteomes" id="UP000182444">
    <property type="component" value="Chromosome 1C"/>
</dbReference>
<dbReference type="RefSeq" id="XP_501783.3">
    <property type="nucleotide sequence ID" value="XM_501783.3"/>
</dbReference>
<dbReference type="KEGG" id="yli:2909523"/>
<dbReference type="VEuPathDB" id="FungiDB:YALI0_C13024g"/>
<proteinExistence type="predicted"/>
<dbReference type="GeneID" id="2909523"/>